<evidence type="ECO:0000313" key="3">
    <source>
        <dbReference type="Proteomes" id="UP000663881"/>
    </source>
</evidence>
<dbReference type="Proteomes" id="UP000663891">
    <property type="component" value="Unassembled WGS sequence"/>
</dbReference>
<organism evidence="2 3">
    <name type="scientific">Adineta steineri</name>
    <dbReference type="NCBI Taxonomy" id="433720"/>
    <lineage>
        <taxon>Eukaryota</taxon>
        <taxon>Metazoa</taxon>
        <taxon>Spiralia</taxon>
        <taxon>Gnathifera</taxon>
        <taxon>Rotifera</taxon>
        <taxon>Eurotatoria</taxon>
        <taxon>Bdelloidea</taxon>
        <taxon>Adinetida</taxon>
        <taxon>Adinetidae</taxon>
        <taxon>Adineta</taxon>
    </lineage>
</organism>
<dbReference type="AlphaFoldDB" id="A0A819NQZ7"/>
<dbReference type="EMBL" id="CAJOAY010003027">
    <property type="protein sequence ID" value="CAF3997067.1"/>
    <property type="molecule type" value="Genomic_DNA"/>
</dbReference>
<reference evidence="2" key="1">
    <citation type="submission" date="2021-02" db="EMBL/GenBank/DDBJ databases">
        <authorList>
            <person name="Nowell W R."/>
        </authorList>
    </citation>
    <scope>NUCLEOTIDE SEQUENCE</scope>
</reference>
<dbReference type="EMBL" id="CAJNON010000092">
    <property type="protein sequence ID" value="CAF0951239.1"/>
    <property type="molecule type" value="Genomic_DNA"/>
</dbReference>
<name>A0A819NQZ7_9BILA</name>
<evidence type="ECO:0000313" key="1">
    <source>
        <dbReference type="EMBL" id="CAF0951239.1"/>
    </source>
</evidence>
<proteinExistence type="predicted"/>
<accession>A0A819NQZ7</accession>
<gene>
    <name evidence="2" type="ORF">OKA104_LOCUS29557</name>
    <name evidence="1" type="ORF">VCS650_LOCUS12075</name>
</gene>
<sequence length="413" mass="46882">MATPTGKAHCVKCGKEKCTSRCEGCLRDFCFKHLGDHQQELHEQLDQIECNRDLFRQSLTEETKDSSAHPLKKQIDEWERVSVGKIQKTANDSRLLLTKHINEHISGIEAKLDKLTKQLRLIREEDDFNEITLLQLDTELTRLTSEMNKPPNISILPESSLNISNLRVYISDRETASTMESSVNHEDVCVRSIVRAKTQSQVSMENTQKMAALLGRLGTTHQQVDEYARRRTEQISEKFLADISRIVADASIQQQTLLVDANARSAAIEEEYKHKLQKYVEELDVVKARNLSKIDKGSNLRPAAIEEGYKHKLQGYLEELDVIKAQDLSILEKDMNLRQETILGGARMRIDALHEEADRMKMGILREAQAQVNARIKVITDQVATLNTEQASRLLTSTAISSSTVTPILLRKK</sequence>
<dbReference type="Proteomes" id="UP000663881">
    <property type="component" value="Unassembled WGS sequence"/>
</dbReference>
<protein>
    <submittedName>
        <fullName evidence="2">Uncharacterized protein</fullName>
    </submittedName>
</protein>
<comment type="caution">
    <text evidence="2">The sequence shown here is derived from an EMBL/GenBank/DDBJ whole genome shotgun (WGS) entry which is preliminary data.</text>
</comment>
<evidence type="ECO:0000313" key="2">
    <source>
        <dbReference type="EMBL" id="CAF3997067.1"/>
    </source>
</evidence>